<evidence type="ECO:0000256" key="1">
    <source>
        <dbReference type="SAM" id="MobiDB-lite"/>
    </source>
</evidence>
<evidence type="ECO:0000313" key="6">
    <source>
        <dbReference type="Proteomes" id="UP001295423"/>
    </source>
</evidence>
<dbReference type="EMBL" id="CAKOGP040001446">
    <property type="protein sequence ID" value="CAJ1945577.1"/>
    <property type="molecule type" value="Genomic_DNA"/>
</dbReference>
<keyword evidence="6" id="KW-1185">Reference proteome</keyword>
<evidence type="ECO:0000313" key="3">
    <source>
        <dbReference type="EMBL" id="CAJ1945578.1"/>
    </source>
</evidence>
<proteinExistence type="predicted"/>
<reference evidence="5" key="1">
    <citation type="submission" date="2023-08" db="EMBL/GenBank/DDBJ databases">
        <authorList>
            <person name="Audoor S."/>
            <person name="Bilcke G."/>
        </authorList>
    </citation>
    <scope>NUCLEOTIDE SEQUENCE</scope>
</reference>
<protein>
    <submittedName>
        <fullName evidence="5">Uncharacterized protein</fullName>
    </submittedName>
</protein>
<accession>A0AAD2FMF1</accession>
<name>A0AAD2FMF1_9STRA</name>
<dbReference type="EMBL" id="CAKOGP040001446">
    <property type="protein sequence ID" value="CAJ1945578.1"/>
    <property type="molecule type" value="Genomic_DNA"/>
</dbReference>
<evidence type="ECO:0000313" key="4">
    <source>
        <dbReference type="EMBL" id="CAJ1945579.1"/>
    </source>
</evidence>
<sequence>MSNHTPLQSFLQTMLSEKSSHSMGTAEITIVMDNASPAMYQRRRSTSNRFSLDVSDHSRGKSRWAAETGDQVQSCSPVQAPPHSCSPKLNLRKTPLIECDSSDEEDEDDGLIL</sequence>
<feature type="region of interest" description="Disordered" evidence="1">
    <location>
        <begin position="43"/>
        <end position="113"/>
    </location>
</feature>
<evidence type="ECO:0000313" key="5">
    <source>
        <dbReference type="EMBL" id="CAJ1945580.1"/>
    </source>
</evidence>
<gene>
    <name evidence="2" type="ORF">CYCCA115_LOCUS9721</name>
    <name evidence="3" type="ORF">CYCCA115_LOCUS9722</name>
    <name evidence="4" type="ORF">CYCCA115_LOCUS9723</name>
    <name evidence="5" type="ORF">CYCCA115_LOCUS9724</name>
</gene>
<dbReference type="EMBL" id="CAKOGP040001446">
    <property type="protein sequence ID" value="CAJ1945580.1"/>
    <property type="molecule type" value="Genomic_DNA"/>
</dbReference>
<feature type="compositionally biased region" description="Acidic residues" evidence="1">
    <location>
        <begin position="100"/>
        <end position="113"/>
    </location>
</feature>
<evidence type="ECO:0000313" key="2">
    <source>
        <dbReference type="EMBL" id="CAJ1945577.1"/>
    </source>
</evidence>
<dbReference type="AlphaFoldDB" id="A0AAD2FMF1"/>
<comment type="caution">
    <text evidence="5">The sequence shown here is derived from an EMBL/GenBank/DDBJ whole genome shotgun (WGS) entry which is preliminary data.</text>
</comment>
<dbReference type="EMBL" id="CAKOGP040001446">
    <property type="protein sequence ID" value="CAJ1945579.1"/>
    <property type="molecule type" value="Genomic_DNA"/>
</dbReference>
<dbReference type="Proteomes" id="UP001295423">
    <property type="component" value="Unassembled WGS sequence"/>
</dbReference>
<organism evidence="5 6">
    <name type="scientific">Cylindrotheca closterium</name>
    <dbReference type="NCBI Taxonomy" id="2856"/>
    <lineage>
        <taxon>Eukaryota</taxon>
        <taxon>Sar</taxon>
        <taxon>Stramenopiles</taxon>
        <taxon>Ochrophyta</taxon>
        <taxon>Bacillariophyta</taxon>
        <taxon>Bacillariophyceae</taxon>
        <taxon>Bacillariophycidae</taxon>
        <taxon>Bacillariales</taxon>
        <taxon>Bacillariaceae</taxon>
        <taxon>Cylindrotheca</taxon>
    </lineage>
</organism>